<feature type="region of interest" description="Disordered" evidence="10">
    <location>
        <begin position="267"/>
        <end position="304"/>
    </location>
</feature>
<keyword evidence="9" id="KW-0863">Zinc-finger</keyword>
<accession>A0A9N7MPF6</accession>
<dbReference type="PANTHER" id="PTHR37984">
    <property type="entry name" value="PROTEIN CBG26694"/>
    <property type="match status" value="1"/>
</dbReference>
<evidence type="ECO:0000256" key="2">
    <source>
        <dbReference type="ARBA" id="ARBA00022670"/>
    </source>
</evidence>
<dbReference type="SMART" id="SM00343">
    <property type="entry name" value="ZnF_C2HC"/>
    <property type="match status" value="1"/>
</dbReference>
<feature type="compositionally biased region" description="Pro residues" evidence="10">
    <location>
        <begin position="281"/>
        <end position="297"/>
    </location>
</feature>
<evidence type="ECO:0000313" key="14">
    <source>
        <dbReference type="Proteomes" id="UP001153555"/>
    </source>
</evidence>
<feature type="non-terminal residue" evidence="13">
    <location>
        <position position="908"/>
    </location>
</feature>
<feature type="domain" description="Reverse transcriptase" evidence="12">
    <location>
        <begin position="515"/>
        <end position="694"/>
    </location>
</feature>
<keyword evidence="9" id="KW-0862">Zinc</keyword>
<keyword evidence="6" id="KW-0255">Endonuclease</keyword>
<dbReference type="InterPro" id="IPR043128">
    <property type="entry name" value="Rev_trsase/Diguanyl_cyclase"/>
</dbReference>
<dbReference type="FunFam" id="3.10.20.370:FF:000001">
    <property type="entry name" value="Retrovirus-related Pol polyprotein from transposon 17.6-like protein"/>
    <property type="match status" value="1"/>
</dbReference>
<evidence type="ECO:0000256" key="1">
    <source>
        <dbReference type="ARBA" id="ARBA00012493"/>
    </source>
</evidence>
<keyword evidence="3" id="KW-0808">Transferase</keyword>
<evidence type="ECO:0000256" key="3">
    <source>
        <dbReference type="ARBA" id="ARBA00022679"/>
    </source>
</evidence>
<dbReference type="EMBL" id="CACSLK010006106">
    <property type="protein sequence ID" value="CAA0810451.1"/>
    <property type="molecule type" value="Genomic_DNA"/>
</dbReference>
<evidence type="ECO:0000256" key="4">
    <source>
        <dbReference type="ARBA" id="ARBA00022695"/>
    </source>
</evidence>
<dbReference type="InterPro" id="IPR021109">
    <property type="entry name" value="Peptidase_aspartic_dom_sf"/>
</dbReference>
<dbReference type="GO" id="GO:0003964">
    <property type="term" value="F:RNA-directed DNA polymerase activity"/>
    <property type="evidence" value="ECO:0007669"/>
    <property type="project" value="UniProtKB-KW"/>
</dbReference>
<dbReference type="InterPro" id="IPR041373">
    <property type="entry name" value="RT_RNaseH"/>
</dbReference>
<dbReference type="InterPro" id="IPR000477">
    <property type="entry name" value="RT_dom"/>
</dbReference>
<sequence>GAHLKIMLQFGSLTPPEFHGTEGPEAVAEWIRQLEQNFDLLQCSDEQKVICGRYMLKGSAALWWSGYWRLRQAEFYVLTWDRMKEVIMEKYYPQGYRMRMERAFWNLTQGTGTVEEYEREFTRMSAFAPHMVDTDLKKAHKFRDGLSQTLRMHVASQGNLSFDETVIRATQLESYQTLDTSVPSAQLVHPIASALPGSSSGKRKFDSRRDNRKGKRGGNDRRGGRPASYDQNPKCPKCGRYHPEECRFTQRVCFNCMKPGHFFSACPKPPRQQAQQQQQLPHPPYPQQQPRQPPPPNQQRAGGQARVYTIAHDEAANNAGTMSDMISLFDVPIFALCDTGVTHSFISSQCLEALSISNVCNCDPLEVSLASGKTIISNSLIPCLPVSIGGYILEAECYVIEMRDFDVILGMDWLTRYRADIRCQEREVTLFPISDQPVIFYGVKSRTVPRRSPESVSIVCEYLDVYPDVLPGGPPDRQVEFTIDLVPGADPVSKAPYRMAPKELQELKAQIQELLNLCFIRPSVLPWGAPVLFVKKKDGSMRMCIDYRELNALTVKNKYPLPRIEDLFDQLRGASIFSKIDLRSGYHQLKIRESDISKTAFRTRYGHYEFVVMPFGLSNAQAVFMDLMNRVFHPFLDQFVIVFIDDILVYSRDIDQHKEHLRIVLETLRREKLYAKFSKCEFWLDRVAFLGHIVTSRGIEVDPSKIEAVRKWDTPRSAADVRSFLGLAGYYRRFIEGFSKIAQPLTNLTKKAVRFEWSPRCEESFQELKRRLTTAPVLSIPDPTLEFTIYSDASKMGLGCVLMQQGRVVAYASRQLKPHEQNYPTHDLELAAVVHALKIWRHYLYGGKCEIFTDHKSLKYIFTQRELNMRQRRWLELVKDYDCTISYLPGKANVVADALSRRSYGQLS</sequence>
<dbReference type="CDD" id="cd01647">
    <property type="entry name" value="RT_LTR"/>
    <property type="match status" value="1"/>
</dbReference>
<feature type="non-terminal residue" evidence="13">
    <location>
        <position position="1"/>
    </location>
</feature>
<evidence type="ECO:0000259" key="12">
    <source>
        <dbReference type="PROSITE" id="PS50878"/>
    </source>
</evidence>
<dbReference type="GO" id="GO:0004519">
    <property type="term" value="F:endonuclease activity"/>
    <property type="evidence" value="ECO:0007669"/>
    <property type="project" value="UniProtKB-KW"/>
</dbReference>
<dbReference type="Proteomes" id="UP001153555">
    <property type="component" value="Unassembled WGS sequence"/>
</dbReference>
<keyword evidence="14" id="KW-1185">Reference proteome</keyword>
<dbReference type="GO" id="GO:0003676">
    <property type="term" value="F:nucleic acid binding"/>
    <property type="evidence" value="ECO:0007669"/>
    <property type="project" value="InterPro"/>
</dbReference>
<dbReference type="SUPFAM" id="SSF56672">
    <property type="entry name" value="DNA/RNA polymerases"/>
    <property type="match status" value="1"/>
</dbReference>
<proteinExistence type="predicted"/>
<dbReference type="AlphaFoldDB" id="A0A9N7MPF6"/>
<dbReference type="OrthoDB" id="1750432at2759"/>
<dbReference type="Gene3D" id="2.40.70.10">
    <property type="entry name" value="Acid Proteases"/>
    <property type="match status" value="1"/>
</dbReference>
<evidence type="ECO:0000256" key="9">
    <source>
        <dbReference type="PROSITE-ProRule" id="PRU00047"/>
    </source>
</evidence>
<dbReference type="InterPro" id="IPR050951">
    <property type="entry name" value="Retrovirus_Pol_polyprotein"/>
</dbReference>
<evidence type="ECO:0000259" key="11">
    <source>
        <dbReference type="PROSITE" id="PS50158"/>
    </source>
</evidence>
<feature type="compositionally biased region" description="Low complexity" evidence="10">
    <location>
        <begin position="271"/>
        <end position="280"/>
    </location>
</feature>
<dbReference type="FunFam" id="3.10.10.10:FF:000007">
    <property type="entry name" value="Retrovirus-related Pol polyprotein from transposon 17.6-like Protein"/>
    <property type="match status" value="1"/>
</dbReference>
<dbReference type="Pfam" id="PF00078">
    <property type="entry name" value="RVT_1"/>
    <property type="match status" value="1"/>
</dbReference>
<reference evidence="13" key="1">
    <citation type="submission" date="2019-12" db="EMBL/GenBank/DDBJ databases">
        <authorList>
            <person name="Scholes J."/>
        </authorList>
    </citation>
    <scope>NUCLEOTIDE SEQUENCE</scope>
</reference>
<dbReference type="CDD" id="cd09274">
    <property type="entry name" value="RNase_HI_RT_Ty3"/>
    <property type="match status" value="1"/>
</dbReference>
<dbReference type="InterPro" id="IPR001878">
    <property type="entry name" value="Znf_CCHC"/>
</dbReference>
<dbReference type="FunFam" id="3.30.70.270:FF:000020">
    <property type="entry name" value="Transposon Tf2-6 polyprotein-like Protein"/>
    <property type="match status" value="1"/>
</dbReference>
<evidence type="ECO:0000256" key="7">
    <source>
        <dbReference type="ARBA" id="ARBA00022801"/>
    </source>
</evidence>
<keyword evidence="8" id="KW-0695">RNA-directed DNA polymerase</keyword>
<keyword evidence="5" id="KW-0540">Nuclease</keyword>
<dbReference type="PANTHER" id="PTHR37984:SF5">
    <property type="entry name" value="PROTEIN NYNRIN-LIKE"/>
    <property type="match status" value="1"/>
</dbReference>
<dbReference type="SUPFAM" id="SSF50630">
    <property type="entry name" value="Acid proteases"/>
    <property type="match status" value="1"/>
</dbReference>
<dbReference type="CDD" id="cd00303">
    <property type="entry name" value="retropepsin_like"/>
    <property type="match status" value="1"/>
</dbReference>
<dbReference type="PROSITE" id="PS50158">
    <property type="entry name" value="ZF_CCHC"/>
    <property type="match status" value="1"/>
</dbReference>
<keyword evidence="2" id="KW-0645">Protease</keyword>
<evidence type="ECO:0000313" key="13">
    <source>
        <dbReference type="EMBL" id="CAA0810451.1"/>
    </source>
</evidence>
<dbReference type="InterPro" id="IPR043502">
    <property type="entry name" value="DNA/RNA_pol_sf"/>
</dbReference>
<dbReference type="GO" id="GO:0006508">
    <property type="term" value="P:proteolysis"/>
    <property type="evidence" value="ECO:0007669"/>
    <property type="project" value="UniProtKB-KW"/>
</dbReference>
<dbReference type="InterPro" id="IPR005162">
    <property type="entry name" value="Retrotrans_gag_dom"/>
</dbReference>
<dbReference type="Pfam" id="PF08284">
    <property type="entry name" value="RVP_2"/>
    <property type="match status" value="1"/>
</dbReference>
<name>A0A9N7MPF6_STRHE</name>
<dbReference type="SUPFAM" id="SSF81995">
    <property type="entry name" value="beta-sandwich domain of Sec23/24"/>
    <property type="match status" value="1"/>
</dbReference>
<dbReference type="GO" id="GO:0008233">
    <property type="term" value="F:peptidase activity"/>
    <property type="evidence" value="ECO:0007669"/>
    <property type="project" value="UniProtKB-KW"/>
</dbReference>
<protein>
    <recommendedName>
        <fullName evidence="1">RNA-directed DNA polymerase</fullName>
        <ecNumber evidence="1">2.7.7.49</ecNumber>
    </recommendedName>
</protein>
<dbReference type="Gene3D" id="3.30.70.270">
    <property type="match status" value="2"/>
</dbReference>
<comment type="caution">
    <text evidence="13">The sequence shown here is derived from an EMBL/GenBank/DDBJ whole genome shotgun (WGS) entry which is preliminary data.</text>
</comment>
<keyword evidence="4" id="KW-0548">Nucleotidyltransferase</keyword>
<evidence type="ECO:0000256" key="10">
    <source>
        <dbReference type="SAM" id="MobiDB-lite"/>
    </source>
</evidence>
<gene>
    <name evidence="13" type="ORF">SHERM_12056</name>
</gene>
<dbReference type="Pfam" id="PF03732">
    <property type="entry name" value="Retrotrans_gag"/>
    <property type="match status" value="1"/>
</dbReference>
<evidence type="ECO:0000256" key="5">
    <source>
        <dbReference type="ARBA" id="ARBA00022722"/>
    </source>
</evidence>
<keyword evidence="7" id="KW-0378">Hydrolase</keyword>
<feature type="region of interest" description="Disordered" evidence="10">
    <location>
        <begin position="189"/>
        <end position="235"/>
    </location>
</feature>
<dbReference type="EC" id="2.7.7.49" evidence="1"/>
<dbReference type="Pfam" id="PF17917">
    <property type="entry name" value="RT_RNaseH"/>
    <property type="match status" value="1"/>
</dbReference>
<feature type="domain" description="CCHC-type" evidence="11">
    <location>
        <begin position="253"/>
        <end position="268"/>
    </location>
</feature>
<keyword evidence="9" id="KW-0479">Metal-binding</keyword>
<organism evidence="13 14">
    <name type="scientific">Striga hermonthica</name>
    <name type="common">Purple witchweed</name>
    <name type="synonym">Buchnera hermonthica</name>
    <dbReference type="NCBI Taxonomy" id="68872"/>
    <lineage>
        <taxon>Eukaryota</taxon>
        <taxon>Viridiplantae</taxon>
        <taxon>Streptophyta</taxon>
        <taxon>Embryophyta</taxon>
        <taxon>Tracheophyta</taxon>
        <taxon>Spermatophyta</taxon>
        <taxon>Magnoliopsida</taxon>
        <taxon>eudicotyledons</taxon>
        <taxon>Gunneridae</taxon>
        <taxon>Pentapetalae</taxon>
        <taxon>asterids</taxon>
        <taxon>lamiids</taxon>
        <taxon>Lamiales</taxon>
        <taxon>Orobanchaceae</taxon>
        <taxon>Buchnereae</taxon>
        <taxon>Striga</taxon>
    </lineage>
</organism>
<evidence type="ECO:0000256" key="6">
    <source>
        <dbReference type="ARBA" id="ARBA00022759"/>
    </source>
</evidence>
<dbReference type="GO" id="GO:0008270">
    <property type="term" value="F:zinc ion binding"/>
    <property type="evidence" value="ECO:0007669"/>
    <property type="project" value="UniProtKB-KW"/>
</dbReference>
<evidence type="ECO:0000256" key="8">
    <source>
        <dbReference type="ARBA" id="ARBA00022918"/>
    </source>
</evidence>
<dbReference type="PROSITE" id="PS50878">
    <property type="entry name" value="RT_POL"/>
    <property type="match status" value="1"/>
</dbReference>
<dbReference type="Gene3D" id="3.10.10.10">
    <property type="entry name" value="HIV Type 1 Reverse Transcriptase, subunit A, domain 1"/>
    <property type="match status" value="1"/>
</dbReference>